<evidence type="ECO:0000313" key="6">
    <source>
        <dbReference type="Proteomes" id="UP000308092"/>
    </source>
</evidence>
<dbReference type="FunFam" id="3.40.50.720:FF:000084">
    <property type="entry name" value="Short-chain dehydrogenase reductase"/>
    <property type="match status" value="1"/>
</dbReference>
<dbReference type="GO" id="GO:0044550">
    <property type="term" value="P:secondary metabolite biosynthetic process"/>
    <property type="evidence" value="ECO:0007669"/>
    <property type="project" value="UniProtKB-ARBA"/>
</dbReference>
<keyword evidence="6" id="KW-1185">Reference proteome</keyword>
<protein>
    <recommendedName>
        <fullName evidence="4">Ketoreductase domain-containing protein</fullName>
    </recommendedName>
</protein>
<dbReference type="InterPro" id="IPR036291">
    <property type="entry name" value="NAD(P)-bd_dom_sf"/>
</dbReference>
<evidence type="ECO:0000256" key="1">
    <source>
        <dbReference type="ARBA" id="ARBA00006484"/>
    </source>
</evidence>
<dbReference type="PANTHER" id="PTHR43008:SF4">
    <property type="entry name" value="CHAIN DEHYDROGENASE, PUTATIVE (AFU_ORTHOLOGUE AFUA_4G08710)-RELATED"/>
    <property type="match status" value="1"/>
</dbReference>
<comment type="similarity">
    <text evidence="1">Belongs to the short-chain dehydrogenases/reductases (SDR) family.</text>
</comment>
<dbReference type="GO" id="GO:0016616">
    <property type="term" value="F:oxidoreductase activity, acting on the CH-OH group of donors, NAD or NADP as acceptor"/>
    <property type="evidence" value="ECO:0007669"/>
    <property type="project" value="UniProtKB-ARBA"/>
</dbReference>
<dbReference type="PRINTS" id="PR00081">
    <property type="entry name" value="GDHRDH"/>
</dbReference>
<evidence type="ECO:0000256" key="3">
    <source>
        <dbReference type="ARBA" id="ARBA00023002"/>
    </source>
</evidence>
<gene>
    <name evidence="5" type="ORF">EYZ11_002358</name>
</gene>
<dbReference type="Gene3D" id="3.40.50.720">
    <property type="entry name" value="NAD(P)-binding Rossmann-like Domain"/>
    <property type="match status" value="1"/>
</dbReference>
<keyword evidence="2" id="KW-0521">NADP</keyword>
<dbReference type="VEuPathDB" id="FungiDB:EYZ11_002358"/>
<dbReference type="InterPro" id="IPR057326">
    <property type="entry name" value="KR_dom"/>
</dbReference>
<dbReference type="InterPro" id="IPR020904">
    <property type="entry name" value="Sc_DH/Rdtase_CS"/>
</dbReference>
<dbReference type="PROSITE" id="PS00061">
    <property type="entry name" value="ADH_SHORT"/>
    <property type="match status" value="1"/>
</dbReference>
<accession>A0A4V3UQ94</accession>
<dbReference type="SMART" id="SM00822">
    <property type="entry name" value="PKS_KR"/>
    <property type="match status" value="1"/>
</dbReference>
<reference evidence="5 6" key="1">
    <citation type="submission" date="2019-03" db="EMBL/GenBank/DDBJ databases">
        <title>The genome sequence of a newly discovered highly antifungal drug resistant Aspergillus species, Aspergillus tanneri NIH 1004.</title>
        <authorList>
            <person name="Mounaud S."/>
            <person name="Singh I."/>
            <person name="Joardar V."/>
            <person name="Pakala S."/>
            <person name="Pakala S."/>
            <person name="Venepally P."/>
            <person name="Hoover J."/>
            <person name="Nierman W."/>
            <person name="Chung J."/>
            <person name="Losada L."/>
        </authorList>
    </citation>
    <scope>NUCLEOTIDE SEQUENCE [LARGE SCALE GENOMIC DNA]</scope>
    <source>
        <strain evidence="5 6">NIH1004</strain>
    </source>
</reference>
<evidence type="ECO:0000259" key="4">
    <source>
        <dbReference type="SMART" id="SM00822"/>
    </source>
</evidence>
<dbReference type="AlphaFoldDB" id="A0A4V3UQ94"/>
<dbReference type="Proteomes" id="UP000308092">
    <property type="component" value="Unassembled WGS sequence"/>
</dbReference>
<feature type="domain" description="Ketoreductase" evidence="4">
    <location>
        <begin position="28"/>
        <end position="214"/>
    </location>
</feature>
<proteinExistence type="inferred from homology"/>
<sequence>MSLKERQPKPAVGGAHRSIQDLFRMDGRTVLITGGGGAMGLEAARSVLESGGDVICVDRQDEPLQEPWEAVQVTASHHSTKVWYYQCDVSDDQHVQQTVTAAVSQARFPLRGLLCCAGISGEGPSIDLPVQNLRRMMDVNVTGTFVCAQAAAREMQRHGQPGSIVLIASMSAHGSNKSVDTTAYNSSKAAIVQMVRSLAAEWGSRINIPLIRVNSISPGYIRTRMTEESLADPGIEKQWTLDNMLMRLSEAHEYRGAIMYLLSDASSFVTGADLRVDGGHTAW</sequence>
<organism evidence="5 6">
    <name type="scientific">Aspergillus tanneri</name>
    <dbReference type="NCBI Taxonomy" id="1220188"/>
    <lineage>
        <taxon>Eukaryota</taxon>
        <taxon>Fungi</taxon>
        <taxon>Dikarya</taxon>
        <taxon>Ascomycota</taxon>
        <taxon>Pezizomycotina</taxon>
        <taxon>Eurotiomycetes</taxon>
        <taxon>Eurotiomycetidae</taxon>
        <taxon>Eurotiales</taxon>
        <taxon>Aspergillaceae</taxon>
        <taxon>Aspergillus</taxon>
        <taxon>Aspergillus subgen. Circumdati</taxon>
    </lineage>
</organism>
<evidence type="ECO:0000256" key="2">
    <source>
        <dbReference type="ARBA" id="ARBA00022857"/>
    </source>
</evidence>
<dbReference type="PANTHER" id="PTHR43008">
    <property type="entry name" value="BENZIL REDUCTASE"/>
    <property type="match status" value="1"/>
</dbReference>
<dbReference type="GO" id="GO:0050664">
    <property type="term" value="F:oxidoreductase activity, acting on NAD(P)H, oxygen as acceptor"/>
    <property type="evidence" value="ECO:0007669"/>
    <property type="project" value="TreeGrafter"/>
</dbReference>
<dbReference type="InterPro" id="IPR002347">
    <property type="entry name" value="SDR_fam"/>
</dbReference>
<evidence type="ECO:0000313" key="5">
    <source>
        <dbReference type="EMBL" id="THC98134.1"/>
    </source>
</evidence>
<dbReference type="STRING" id="1220188.A0A4V3UQ94"/>
<keyword evidence="3" id="KW-0560">Oxidoreductase</keyword>
<comment type="caution">
    <text evidence="5">The sequence shown here is derived from an EMBL/GenBank/DDBJ whole genome shotgun (WGS) entry which is preliminary data.</text>
</comment>
<dbReference type="EMBL" id="SOSA01000052">
    <property type="protein sequence ID" value="THC98134.1"/>
    <property type="molecule type" value="Genomic_DNA"/>
</dbReference>
<dbReference type="Pfam" id="PF13561">
    <property type="entry name" value="adh_short_C2"/>
    <property type="match status" value="1"/>
</dbReference>
<dbReference type="SUPFAM" id="SSF51735">
    <property type="entry name" value="NAD(P)-binding Rossmann-fold domains"/>
    <property type="match status" value="1"/>
</dbReference>
<name>A0A4V3UQ94_9EURO</name>